<dbReference type="OrthoDB" id="7537227at2759"/>
<dbReference type="Gene3D" id="1.25.10.10">
    <property type="entry name" value="Leucine-rich Repeat Variant"/>
    <property type="match status" value="8"/>
</dbReference>
<gene>
    <name evidence="4" type="ORF">PVAP13_8KG082500</name>
</gene>
<dbReference type="EMBL" id="CM029051">
    <property type="protein sequence ID" value="KAG2560733.1"/>
    <property type="molecule type" value="Genomic_DNA"/>
</dbReference>
<dbReference type="InterPro" id="IPR016024">
    <property type="entry name" value="ARM-type_fold"/>
</dbReference>
<dbReference type="PANTHER" id="PTHR46369">
    <property type="entry name" value="PROTEIN CELLULOSE SYNTHASE INTERACTIVE 1"/>
    <property type="match status" value="1"/>
</dbReference>
<reference evidence="4" key="1">
    <citation type="submission" date="2020-05" db="EMBL/GenBank/DDBJ databases">
        <title>WGS assembly of Panicum virgatum.</title>
        <authorList>
            <person name="Lovell J.T."/>
            <person name="Jenkins J."/>
            <person name="Shu S."/>
            <person name="Juenger T.E."/>
            <person name="Schmutz J."/>
        </authorList>
    </citation>
    <scope>NUCLEOTIDE SEQUENCE</scope>
    <source>
        <strain evidence="4">AP13</strain>
    </source>
</reference>
<dbReference type="SUPFAM" id="SSF49562">
    <property type="entry name" value="C2 domain (Calcium/lipid-binding domain, CaLB)"/>
    <property type="match status" value="1"/>
</dbReference>
<evidence type="ECO:0000256" key="2">
    <source>
        <dbReference type="SAM" id="MobiDB-lite"/>
    </source>
</evidence>
<dbReference type="InterPro" id="IPR000225">
    <property type="entry name" value="Armadillo"/>
</dbReference>
<dbReference type="GO" id="GO:2001006">
    <property type="term" value="P:regulation of cellulose biosynthetic process"/>
    <property type="evidence" value="ECO:0007669"/>
    <property type="project" value="InterPro"/>
</dbReference>
<evidence type="ECO:0000256" key="1">
    <source>
        <dbReference type="PROSITE-ProRule" id="PRU00259"/>
    </source>
</evidence>
<dbReference type="Pfam" id="PF00514">
    <property type="entry name" value="Arm"/>
    <property type="match status" value="1"/>
</dbReference>
<dbReference type="InterPro" id="IPR035892">
    <property type="entry name" value="C2_domain_sf"/>
</dbReference>
<dbReference type="GO" id="GO:0008017">
    <property type="term" value="F:microtubule binding"/>
    <property type="evidence" value="ECO:0007669"/>
    <property type="project" value="InterPro"/>
</dbReference>
<dbReference type="PROSITE" id="PS50176">
    <property type="entry name" value="ARM_REPEAT"/>
    <property type="match status" value="2"/>
</dbReference>
<feature type="compositionally biased region" description="Low complexity" evidence="2">
    <location>
        <begin position="15"/>
        <end position="26"/>
    </location>
</feature>
<dbReference type="InterPro" id="IPR044297">
    <property type="entry name" value="CSI1/2/3"/>
</dbReference>
<dbReference type="InterPro" id="IPR011989">
    <property type="entry name" value="ARM-like"/>
</dbReference>
<feature type="region of interest" description="Disordered" evidence="2">
    <location>
        <begin position="1"/>
        <end position="41"/>
    </location>
</feature>
<feature type="repeat" description="ARM" evidence="1">
    <location>
        <begin position="263"/>
        <end position="306"/>
    </location>
</feature>
<dbReference type="InterPro" id="IPR000008">
    <property type="entry name" value="C2_dom"/>
</dbReference>
<evidence type="ECO:0000259" key="3">
    <source>
        <dbReference type="PROSITE" id="PS50004"/>
    </source>
</evidence>
<organism evidence="4 5">
    <name type="scientific">Panicum virgatum</name>
    <name type="common">Blackwell switchgrass</name>
    <dbReference type="NCBI Taxonomy" id="38727"/>
    <lineage>
        <taxon>Eukaryota</taxon>
        <taxon>Viridiplantae</taxon>
        <taxon>Streptophyta</taxon>
        <taxon>Embryophyta</taxon>
        <taxon>Tracheophyta</taxon>
        <taxon>Spermatophyta</taxon>
        <taxon>Magnoliopsida</taxon>
        <taxon>Liliopsida</taxon>
        <taxon>Poales</taxon>
        <taxon>Poaceae</taxon>
        <taxon>PACMAD clade</taxon>
        <taxon>Panicoideae</taxon>
        <taxon>Panicodae</taxon>
        <taxon>Paniceae</taxon>
        <taxon>Panicinae</taxon>
        <taxon>Panicum</taxon>
        <taxon>Panicum sect. Hiantes</taxon>
    </lineage>
</organism>
<sequence>MASSNMSEPRDSREPTSPSPSTSSSISREKGDLAEVDDPESAMSTVARLLEDLHASMVSPSEKEATTRRLLELAKTKKEARILIGSHSQAMPLIISTLRIGSSAAKVNAAALLSALCKEEDLRVRVLLGGCIPPLISLLKSESSEAKKAAADAIYEVSSGGLSDDHIGRKIFVTEGVVPTLWDLLNPRSRQDRVVEGFVTGALRNLCGDKDGYWKATLEAGGVEIITGLLSSKNTASQSNAASLLARFISAFGDSIPKIIDAGAVKALLHLLNRDNVISVRESAADALEALSSKSSIAKKAVVDAGGLPILIGAVVAPSKECMQGETCHSLQSHAVHALSNICGGTTSLLLYLGELCQAPRSPVPLADILGALAYSLMVFDGTDGKSFDPVEIENTLVVLLKSHDSKLDRILEALASLYGNDCLSGRLDHSNSKKVLVGLITMAPADVQEHLVRALTSLCGDGVGIWEALGKREGVQLLISLLGLSSEQQQEYAVSLLAILSDKVDDSKWAITAAGGIPPLVQLLETGSQKAKEDAAYIMWNMCSDSNDIRACIESAGAVLALIWLLKSGSPRGQESSVKALKKLIRSADSATINQLLALLFSDSLNSKAHVITVLGHILALAPQRDLIQNGTPANKGLKSLVLVLESSNEETQEIAATVMADIFTMRQDICDILAIDEIVQPCMKHLTSGNQVIATQSARALGALSCSASATSKNKMSCLTEGDVRPLIEMAKTSSIDVAETAFAALANLLSDAQIAKEALDDNIVMALTRVLKEGSLEGKISASRSLRQLLNQFPLSEVLPDYSQCCFIIHALLVCLSGISLDNVTSLEPLDVLALMARTKEDSHFSPPLCTAFLEVPESLEPLVRCVSIGPPPIQDKSIQILANLCQGRHSLLGEYLNRSQGCIASLASRVMESKDMEIRISSAVILISAMRDRREQSIDILEASKLLKDLISALVDMLKQHSSLTSLDIEIWKPYTEKSPLNYEQDVLSVPELGKVSEETVALWLLSLICSYHARSKYTVMELGGVDAVSDRLASCTANRQEQYEDSENIWTCALLLATLFQDSVIVQSSEIMRTVPSLASLLKSDDIINKYFAAQALASLVSTGSRGIQLAIANSGAVLCAVALIGQVESDMPNLVTMAEEFKLAENPSQIILRTLFELEDVCTGAIARRSIPLLVDLLKPMPDRPGAPLIALHLLTQLAEGSETNKVAMAEAGALDALTKYLSLSPQDSTETTITNLLGILYSNPDLLYHESSRSTSNQLVAVLRLGSRSSRLSAVRTLQKLFDSENIRDTEVAWQAIQPLLAMLESGTEIEQQAALVALIKLSAGNISKGSAMFDVEGNTLENLYKILSFSSSLELKKDAARLCCILFENSTIRASPIAAECLQPLISLMTSGSSMAVEPAVCALNRLLEEEYNAEVAATGEVIDLLVSFVPGTNYQLSEACIGALIKLGKDRPNCKLDMVKAGIIEHALDMILDVPVSVSSSIAELLRILTNNSGIAKSSAAAKMVEPLFLLLRRPDVTMWDQHSALQALVNILEKPQSLAALKLTPSQIIEPLISFLESPSQAIQQLGTEVLSHLLEQEHFQQDITTKNAVVPLVQLAGIGILSLQQTAVKALESISQSWPKAVADAGGIFELSKVIVQDDPQPSQALWESAALVLCNVLRYNSDNYVKVSMAVLVRLLNSTMESTVTIALSALLVQEKGSSRCAVAMAEAGAVRALLELLKSHQCEESAARLLEALINNSRVRETKVAKYAIAPLSQYLLDPQSKNQSAKFLVTLALGDIFQHESLARASDSVSACRALVSLLEDQPTDDMTMVAICALQSLVMHSRTNRRAVAEAGGILVVQELLLSPNVDISGQAALLIKYLFSNHTLQEYVSNELIRSLTAALERELLSTSSINEVILRTIYVMFSNFKKVRFSEAATLCIPHLVCALKDGNEAAQESVLDTLCLLKESWPQMNEDIAKAQSLISAEAIPVLQMLMKTCPPSFHERADSLLHCLPGCLTVTIIRGNNLKQTMGGTNAFCCLQIGNGPPRQTKVVNHSICPAWNEGFTWLFDVAPKGQKLYIICKSKNTFGKSTLGRVTIQIDKVVTEGVYSGFFSLSHDGGKDGSRTLEIEIVWSNRPSNDSM</sequence>
<dbReference type="Pfam" id="PF00168">
    <property type="entry name" value="C2"/>
    <property type="match status" value="1"/>
</dbReference>
<dbReference type="InterPro" id="IPR058678">
    <property type="entry name" value="ARM_PUB"/>
</dbReference>
<comment type="caution">
    <text evidence="4">The sequence shown here is derived from an EMBL/GenBank/DDBJ whole genome shotgun (WGS) entry which is preliminary data.</text>
</comment>
<dbReference type="GO" id="GO:0010330">
    <property type="term" value="C:cellulose synthase complex"/>
    <property type="evidence" value="ECO:0007669"/>
    <property type="project" value="InterPro"/>
</dbReference>
<proteinExistence type="predicted"/>
<protein>
    <recommendedName>
        <fullName evidence="3">C2 domain-containing protein</fullName>
    </recommendedName>
</protein>
<dbReference type="GO" id="GO:0051211">
    <property type="term" value="P:anisotropic cell growth"/>
    <property type="evidence" value="ECO:0007669"/>
    <property type="project" value="InterPro"/>
</dbReference>
<dbReference type="SMART" id="SM00239">
    <property type="entry name" value="C2"/>
    <property type="match status" value="1"/>
</dbReference>
<name>A0A8T0PRK0_PANVG</name>
<keyword evidence="5" id="KW-1185">Reference proteome</keyword>
<dbReference type="Gene3D" id="2.60.40.150">
    <property type="entry name" value="C2 domain"/>
    <property type="match status" value="1"/>
</dbReference>
<dbReference type="PANTHER" id="PTHR46369:SF1">
    <property type="entry name" value="PROTEIN CELLULOSE SYNTHASE INTERACTIVE 3"/>
    <property type="match status" value="1"/>
</dbReference>
<feature type="repeat" description="ARM" evidence="1">
    <location>
        <begin position="516"/>
        <end position="558"/>
    </location>
</feature>
<evidence type="ECO:0000313" key="4">
    <source>
        <dbReference type="EMBL" id="KAG2560734.1"/>
    </source>
</evidence>
<dbReference type="CDD" id="cd00030">
    <property type="entry name" value="C2"/>
    <property type="match status" value="1"/>
</dbReference>
<dbReference type="Proteomes" id="UP000823388">
    <property type="component" value="Chromosome 8K"/>
</dbReference>
<dbReference type="SUPFAM" id="SSF48371">
    <property type="entry name" value="ARM repeat"/>
    <property type="match status" value="7"/>
</dbReference>
<accession>A0A8T0PRK0</accession>
<dbReference type="EMBL" id="CM029051">
    <property type="protein sequence ID" value="KAG2560734.1"/>
    <property type="molecule type" value="Genomic_DNA"/>
</dbReference>
<dbReference type="SMART" id="SM00185">
    <property type="entry name" value="ARM"/>
    <property type="match status" value="22"/>
</dbReference>
<dbReference type="PROSITE" id="PS50004">
    <property type="entry name" value="C2"/>
    <property type="match status" value="1"/>
</dbReference>
<evidence type="ECO:0000313" key="5">
    <source>
        <dbReference type="Proteomes" id="UP000823388"/>
    </source>
</evidence>
<dbReference type="Pfam" id="PF25598">
    <property type="entry name" value="ARM_PUB"/>
    <property type="match status" value="1"/>
</dbReference>
<feature type="domain" description="C2" evidence="3">
    <location>
        <begin position="1990"/>
        <end position="2107"/>
    </location>
</feature>